<protein>
    <submittedName>
        <fullName evidence="9">Phosphatase PAP2 family protein</fullName>
    </submittedName>
</protein>
<dbReference type="PANTHER" id="PTHR14969">
    <property type="entry name" value="SPHINGOSINE-1-PHOSPHATE PHOSPHOHYDROLASE"/>
    <property type="match status" value="1"/>
</dbReference>
<feature type="transmembrane region" description="Helical" evidence="7">
    <location>
        <begin position="126"/>
        <end position="147"/>
    </location>
</feature>
<dbReference type="PANTHER" id="PTHR14969:SF62">
    <property type="entry name" value="DECAPRENYLPHOSPHORYL-5-PHOSPHORIBOSE PHOSPHATASE RV3807C-RELATED"/>
    <property type="match status" value="1"/>
</dbReference>
<dbReference type="GO" id="GO:0016787">
    <property type="term" value="F:hydrolase activity"/>
    <property type="evidence" value="ECO:0007669"/>
    <property type="project" value="UniProtKB-KW"/>
</dbReference>
<dbReference type="SMART" id="SM00014">
    <property type="entry name" value="acidPPc"/>
    <property type="match status" value="1"/>
</dbReference>
<evidence type="ECO:0000256" key="5">
    <source>
        <dbReference type="ARBA" id="ARBA00022989"/>
    </source>
</evidence>
<evidence type="ECO:0000256" key="7">
    <source>
        <dbReference type="SAM" id="Phobius"/>
    </source>
</evidence>
<feature type="transmembrane region" description="Helical" evidence="7">
    <location>
        <begin position="153"/>
        <end position="180"/>
    </location>
</feature>
<reference evidence="9" key="1">
    <citation type="submission" date="2019-04" db="EMBL/GenBank/DDBJ databases">
        <title>Evolution of Biomass-Degrading Anaerobic Consortia Revealed by Metagenomics.</title>
        <authorList>
            <person name="Peng X."/>
        </authorList>
    </citation>
    <scope>NUCLEOTIDE SEQUENCE</scope>
    <source>
        <strain evidence="9">SIG551</strain>
    </source>
</reference>
<feature type="transmembrane region" description="Helical" evidence="7">
    <location>
        <begin position="58"/>
        <end position="77"/>
    </location>
</feature>
<sequence>MFDRIQTIDIKMLRMIQRNFRCSLFDAVMPYISLVGNVGAVWATVMVVFFLMPHYREAGVVLFFVLAACGVLTNFVLKPLVARPRPCHTYQDQKLLVNRPTDYSFPSGHTMSSFGAALIIFHANHALGIVAFVFAFLMAFSRLYLFVHYPSDVLTGVVLGLSAASEPLVLVFAALCACVYCGKTRYRRGEEETTAGVGESGNG</sequence>
<dbReference type="InterPro" id="IPR000326">
    <property type="entry name" value="PAP2/HPO"/>
</dbReference>
<keyword evidence="4" id="KW-0378">Hydrolase</keyword>
<gene>
    <name evidence="9" type="ORF">E7512_06530</name>
</gene>
<dbReference type="SUPFAM" id="SSF48317">
    <property type="entry name" value="Acid phosphatase/Vanadium-dependent haloperoxidase"/>
    <property type="match status" value="1"/>
</dbReference>
<evidence type="ECO:0000313" key="9">
    <source>
        <dbReference type="EMBL" id="MBE6833225.1"/>
    </source>
</evidence>
<dbReference type="InterPro" id="IPR036938">
    <property type="entry name" value="PAP2/HPO_sf"/>
</dbReference>
<evidence type="ECO:0000256" key="4">
    <source>
        <dbReference type="ARBA" id="ARBA00022801"/>
    </source>
</evidence>
<dbReference type="EMBL" id="SVNY01000003">
    <property type="protein sequence ID" value="MBE6833225.1"/>
    <property type="molecule type" value="Genomic_DNA"/>
</dbReference>
<feature type="transmembrane region" description="Helical" evidence="7">
    <location>
        <begin position="24"/>
        <end position="52"/>
    </location>
</feature>
<organism evidence="9 10">
    <name type="scientific">Faecalispora sporosphaeroides</name>
    <dbReference type="NCBI Taxonomy" id="1549"/>
    <lineage>
        <taxon>Bacteria</taxon>
        <taxon>Bacillati</taxon>
        <taxon>Bacillota</taxon>
        <taxon>Clostridia</taxon>
        <taxon>Eubacteriales</taxon>
        <taxon>Oscillospiraceae</taxon>
        <taxon>Faecalispora</taxon>
    </lineage>
</organism>
<keyword evidence="6 7" id="KW-0472">Membrane</keyword>
<proteinExistence type="predicted"/>
<keyword evidence="3 7" id="KW-0812">Transmembrane</keyword>
<evidence type="ECO:0000256" key="2">
    <source>
        <dbReference type="ARBA" id="ARBA00022475"/>
    </source>
</evidence>
<evidence type="ECO:0000313" key="10">
    <source>
        <dbReference type="Proteomes" id="UP000754750"/>
    </source>
</evidence>
<feature type="domain" description="Phosphatidic acid phosphatase type 2/haloperoxidase" evidence="8">
    <location>
        <begin position="58"/>
        <end position="168"/>
    </location>
</feature>
<dbReference type="Proteomes" id="UP000754750">
    <property type="component" value="Unassembled WGS sequence"/>
</dbReference>
<evidence type="ECO:0000259" key="8">
    <source>
        <dbReference type="SMART" id="SM00014"/>
    </source>
</evidence>
<dbReference type="Pfam" id="PF01569">
    <property type="entry name" value="PAP2"/>
    <property type="match status" value="1"/>
</dbReference>
<dbReference type="AlphaFoldDB" id="A0A928KRH4"/>
<keyword evidence="2" id="KW-1003">Cell membrane</keyword>
<comment type="subcellular location">
    <subcellularLocation>
        <location evidence="1">Cell membrane</location>
        <topology evidence="1">Multi-pass membrane protein</topology>
    </subcellularLocation>
</comment>
<dbReference type="Gene3D" id="1.20.144.10">
    <property type="entry name" value="Phosphatidic acid phosphatase type 2/haloperoxidase"/>
    <property type="match status" value="2"/>
</dbReference>
<dbReference type="GO" id="GO:0005886">
    <property type="term" value="C:plasma membrane"/>
    <property type="evidence" value="ECO:0007669"/>
    <property type="project" value="UniProtKB-SubCell"/>
</dbReference>
<evidence type="ECO:0000256" key="6">
    <source>
        <dbReference type="ARBA" id="ARBA00023136"/>
    </source>
</evidence>
<dbReference type="RefSeq" id="WP_326840257.1">
    <property type="nucleotide sequence ID" value="NZ_JBKWRC010000002.1"/>
</dbReference>
<evidence type="ECO:0000256" key="3">
    <source>
        <dbReference type="ARBA" id="ARBA00022692"/>
    </source>
</evidence>
<name>A0A928KRH4_9FIRM</name>
<evidence type="ECO:0000256" key="1">
    <source>
        <dbReference type="ARBA" id="ARBA00004651"/>
    </source>
</evidence>
<comment type="caution">
    <text evidence="9">The sequence shown here is derived from an EMBL/GenBank/DDBJ whole genome shotgun (WGS) entry which is preliminary data.</text>
</comment>
<keyword evidence="5 7" id="KW-1133">Transmembrane helix</keyword>
<accession>A0A928KRH4</accession>